<accession>A0A0F9YTP9</accession>
<dbReference type="InterPro" id="IPR035992">
    <property type="entry name" value="Ricin_B-like_lectins"/>
</dbReference>
<dbReference type="RefSeq" id="XP_024331604.1">
    <property type="nucleotide sequence ID" value="XM_024473506.1"/>
</dbReference>
<gene>
    <name evidence="1" type="ORF">AAJ76_1000013104</name>
</gene>
<comment type="caution">
    <text evidence="1">The sequence shown here is derived from an EMBL/GenBank/DDBJ whole genome shotgun (WGS) entry which is preliminary data.</text>
</comment>
<dbReference type="SUPFAM" id="SSF50370">
    <property type="entry name" value="Ricin B-like lectins"/>
    <property type="match status" value="1"/>
</dbReference>
<dbReference type="Proteomes" id="UP000034350">
    <property type="component" value="Unassembled WGS sequence"/>
</dbReference>
<protein>
    <recommendedName>
        <fullName evidence="3">Ricin B lectin domain-containing protein</fullName>
    </recommendedName>
</protein>
<dbReference type="EMBL" id="JPQZ01000010">
    <property type="protein sequence ID" value="KKO75862.1"/>
    <property type="molecule type" value="Genomic_DNA"/>
</dbReference>
<organism evidence="1 2">
    <name type="scientific">Vairimorpha ceranae</name>
    <dbReference type="NCBI Taxonomy" id="40302"/>
    <lineage>
        <taxon>Eukaryota</taxon>
        <taxon>Fungi</taxon>
        <taxon>Fungi incertae sedis</taxon>
        <taxon>Microsporidia</taxon>
        <taxon>Nosematidae</taxon>
        <taxon>Vairimorpha</taxon>
    </lineage>
</organism>
<sequence length="143" mass="17113">MLLVYINFSLQFYIKHFYDNLYIGGKVDVSDYTPVEPEGITERGDFQIEYNKDGLLLIKPKFGNKTWDIGDEWTLTYWRRHGEPNQLFYFDYLGPFTYAIKNRGKCLEYNSSTKRYIASKCNYTANQRFAFIRTLDEERSRTF</sequence>
<evidence type="ECO:0000313" key="1">
    <source>
        <dbReference type="EMBL" id="KKO75862.1"/>
    </source>
</evidence>
<keyword evidence="2" id="KW-1185">Reference proteome</keyword>
<name>A0A0F9YTP9_9MICR</name>
<reference evidence="1 2" key="1">
    <citation type="journal article" date="2015" name="Environ. Microbiol.">
        <title>Genome analyses suggest the presence of polyploidy and recent human-driven expansions in eight global populations of the honeybee pathogen Nosema ceranae.</title>
        <authorList>
            <person name="Pelin A."/>
            <person name="Selman M."/>
            <person name="Aris-Brosou S."/>
            <person name="Farinelli L."/>
            <person name="Corradi N."/>
        </authorList>
    </citation>
    <scope>NUCLEOTIDE SEQUENCE [LARGE SCALE GENOMIC DNA]</scope>
    <source>
        <strain evidence="1 2">PA08 1199</strain>
    </source>
</reference>
<proteinExistence type="predicted"/>
<dbReference type="SMR" id="A0A0F9YTP9"/>
<dbReference type="Gene3D" id="2.80.10.50">
    <property type="match status" value="1"/>
</dbReference>
<dbReference type="VEuPathDB" id="MicrosporidiaDB:AAJ76_1000013104"/>
<dbReference type="CDD" id="cd00161">
    <property type="entry name" value="beta-trefoil_Ricin-like"/>
    <property type="match status" value="1"/>
</dbReference>
<dbReference type="AlphaFoldDB" id="A0A0F9YTP9"/>
<evidence type="ECO:0008006" key="3">
    <source>
        <dbReference type="Google" id="ProtNLM"/>
    </source>
</evidence>
<dbReference type="GeneID" id="36318400"/>
<dbReference type="OrthoDB" id="10566863at2759"/>
<dbReference type="VEuPathDB" id="MicrosporidiaDB:G9O61_00g002850"/>
<dbReference type="VEuPathDB" id="MicrosporidiaDB:NCER_100578"/>
<evidence type="ECO:0000313" key="2">
    <source>
        <dbReference type="Proteomes" id="UP000034350"/>
    </source>
</evidence>